<evidence type="ECO:0008006" key="4">
    <source>
        <dbReference type="Google" id="ProtNLM"/>
    </source>
</evidence>
<dbReference type="Proteomes" id="UP000193090">
    <property type="component" value="Unassembled WGS sequence"/>
</dbReference>
<dbReference type="EMBL" id="LQPZ01000008">
    <property type="protein sequence ID" value="ORX08078.1"/>
    <property type="molecule type" value="Genomic_DNA"/>
</dbReference>
<feature type="compositionally biased region" description="Low complexity" evidence="1">
    <location>
        <begin position="135"/>
        <end position="144"/>
    </location>
</feature>
<protein>
    <recommendedName>
        <fullName evidence="4">Scaffolding protein</fullName>
    </recommendedName>
</protein>
<name>A0A1X2EPY7_9MYCO</name>
<evidence type="ECO:0000313" key="2">
    <source>
        <dbReference type="EMBL" id="ORX08078.1"/>
    </source>
</evidence>
<dbReference type="STRING" id="1798.AWC30_03990"/>
<evidence type="ECO:0000256" key="1">
    <source>
        <dbReference type="SAM" id="MobiDB-lite"/>
    </source>
</evidence>
<dbReference type="OrthoDB" id="3544256at2"/>
<sequence>MTTTDTPQTAQDGTEPAEDTTPAEPDERAAQDEPDSHNDGSGDDRQAAKLRKRAQAAEAERDALREQVEALQRQQIDAQVTAAGIKPTAVWATGVELAELVTDEGTVDAEAVTAAIERARDELGVTPVGRGGAPVPGAGVRPTVAPSNAAEQFAKAFAPKRHGVVG</sequence>
<dbReference type="AlphaFoldDB" id="A0A1X2EPY7"/>
<feature type="compositionally biased region" description="Polar residues" evidence="1">
    <location>
        <begin position="1"/>
        <end position="12"/>
    </location>
</feature>
<comment type="caution">
    <text evidence="2">The sequence shown here is derived from an EMBL/GenBank/DDBJ whole genome shotgun (WGS) entry which is preliminary data.</text>
</comment>
<dbReference type="RefSeq" id="WP_085108451.1">
    <property type="nucleotide sequence ID" value="NZ_JACKSN010000105.1"/>
</dbReference>
<proteinExistence type="predicted"/>
<organism evidence="2 3">
    <name type="scientific">Mycolicibacillus trivialis</name>
    <dbReference type="NCBI Taxonomy" id="1798"/>
    <lineage>
        <taxon>Bacteria</taxon>
        <taxon>Bacillati</taxon>
        <taxon>Actinomycetota</taxon>
        <taxon>Actinomycetes</taxon>
        <taxon>Mycobacteriales</taxon>
        <taxon>Mycobacteriaceae</taxon>
        <taxon>Mycolicibacillus</taxon>
    </lineage>
</organism>
<gene>
    <name evidence="2" type="ORF">AWC30_03990</name>
</gene>
<feature type="region of interest" description="Disordered" evidence="1">
    <location>
        <begin position="1"/>
        <end position="63"/>
    </location>
</feature>
<feature type="region of interest" description="Disordered" evidence="1">
    <location>
        <begin position="125"/>
        <end position="144"/>
    </location>
</feature>
<accession>A0A1X2EPY7</accession>
<keyword evidence="3" id="KW-1185">Reference proteome</keyword>
<reference evidence="2 3" key="1">
    <citation type="submission" date="2016-01" db="EMBL/GenBank/DDBJ databases">
        <title>The new phylogeny of the genus Mycobacterium.</title>
        <authorList>
            <person name="Tarcisio F."/>
            <person name="Conor M."/>
            <person name="Antonella G."/>
            <person name="Elisabetta G."/>
            <person name="Giulia F.S."/>
            <person name="Sara T."/>
            <person name="Anna F."/>
            <person name="Clotilde B."/>
            <person name="Roberto B."/>
            <person name="Veronica D.S."/>
            <person name="Fabio R."/>
            <person name="Monica P."/>
            <person name="Olivier J."/>
            <person name="Enrico T."/>
            <person name="Nicola S."/>
        </authorList>
    </citation>
    <scope>NUCLEOTIDE SEQUENCE [LARGE SCALE GENOMIC DNA]</scope>
    <source>
        <strain evidence="2 3">DSM 44153</strain>
    </source>
</reference>
<feature type="compositionally biased region" description="Basic and acidic residues" evidence="1">
    <location>
        <begin position="25"/>
        <end position="47"/>
    </location>
</feature>
<evidence type="ECO:0000313" key="3">
    <source>
        <dbReference type="Proteomes" id="UP000193090"/>
    </source>
</evidence>